<dbReference type="STRING" id="2020962.A0A2N1J7V1"/>
<evidence type="ECO:0000256" key="1">
    <source>
        <dbReference type="ARBA" id="ARBA00010919"/>
    </source>
</evidence>
<dbReference type="InterPro" id="IPR011332">
    <property type="entry name" value="Ribosomal_zn-bd"/>
</dbReference>
<dbReference type="GO" id="GO:0008270">
    <property type="term" value="F:zinc ion binding"/>
    <property type="evidence" value="ECO:0007669"/>
    <property type="project" value="UniProtKB-KW"/>
</dbReference>
<keyword evidence="2 9" id="KW-0963">Cytoplasm</keyword>
<accession>A0A2N1J7V1</accession>
<dbReference type="HAMAP" id="MF_00371">
    <property type="entry name" value="Ribosomal_eS27"/>
    <property type="match status" value="1"/>
</dbReference>
<dbReference type="GO" id="GO:0005840">
    <property type="term" value="C:ribosome"/>
    <property type="evidence" value="ECO:0007669"/>
    <property type="project" value="UniProtKB-KW"/>
</dbReference>
<proteinExistence type="inferred from homology"/>
<evidence type="ECO:0000256" key="9">
    <source>
        <dbReference type="HAMAP-Rule" id="MF_03188"/>
    </source>
</evidence>
<protein>
    <recommendedName>
        <fullName evidence="9">Protein-lysine N-methyltransferase EFM4</fullName>
        <ecNumber evidence="9">2.1.1.-</ecNumber>
    </recommendedName>
    <alternativeName>
        <fullName evidence="9">Elongation factor methyltransferase 4</fullName>
    </alternativeName>
</protein>
<dbReference type="GO" id="GO:0003735">
    <property type="term" value="F:structural constituent of ribosome"/>
    <property type="evidence" value="ECO:0007669"/>
    <property type="project" value="InterPro"/>
</dbReference>
<dbReference type="Gene3D" id="2.20.25.100">
    <property type="entry name" value="Zn-binding ribosomal proteins"/>
    <property type="match status" value="1"/>
</dbReference>
<keyword evidence="8 10" id="KW-0687">Ribonucleoprotein</keyword>
<dbReference type="Pfam" id="PF13847">
    <property type="entry name" value="Methyltransf_31"/>
    <property type="match status" value="1"/>
</dbReference>
<dbReference type="SUPFAM" id="SSF53335">
    <property type="entry name" value="S-adenosyl-L-methionine-dependent methyltransferases"/>
    <property type="match status" value="1"/>
</dbReference>
<dbReference type="AlphaFoldDB" id="A0A2N1J7V1"/>
<dbReference type="FunFam" id="2.20.25.100:FF:000001">
    <property type="entry name" value="40S ribosomal protein S27"/>
    <property type="match status" value="1"/>
</dbReference>
<dbReference type="InterPro" id="IPR023407">
    <property type="entry name" value="Ribosomal_eS27_Zn-bd_dom_sf"/>
</dbReference>
<comment type="cofactor">
    <cofactor evidence="10">
        <name>Zn(2+)</name>
        <dbReference type="ChEBI" id="CHEBI:29105"/>
    </cofactor>
    <text evidence="10">Binds 1 zinc ion per subunit.</text>
</comment>
<dbReference type="GO" id="GO:0005737">
    <property type="term" value="C:cytoplasm"/>
    <property type="evidence" value="ECO:0007669"/>
    <property type="project" value="UniProtKB-SubCell"/>
</dbReference>
<dbReference type="Gene3D" id="3.40.50.150">
    <property type="entry name" value="Vaccinia Virus protein VP39"/>
    <property type="match status" value="1"/>
</dbReference>
<evidence type="ECO:0000256" key="6">
    <source>
        <dbReference type="ARBA" id="ARBA00022833"/>
    </source>
</evidence>
<dbReference type="GO" id="GO:1990904">
    <property type="term" value="C:ribonucleoprotein complex"/>
    <property type="evidence" value="ECO:0007669"/>
    <property type="project" value="UniProtKB-KW"/>
</dbReference>
<dbReference type="InterPro" id="IPR029063">
    <property type="entry name" value="SAM-dependent_MTases_sf"/>
</dbReference>
<dbReference type="InterPro" id="IPR025714">
    <property type="entry name" value="Methyltranfer_dom"/>
</dbReference>
<dbReference type="PANTHER" id="PTHR12843">
    <property type="entry name" value="PROTEIN-LYSINE N-METHYLTRANSFERASE METTL10"/>
    <property type="match status" value="1"/>
</dbReference>
<keyword evidence="10" id="KW-0863">Zinc-finger</keyword>
<evidence type="ECO:0000256" key="8">
    <source>
        <dbReference type="ARBA" id="ARBA00023274"/>
    </source>
</evidence>
<dbReference type="EMBL" id="KZ454994">
    <property type="protein sequence ID" value="PKI82635.1"/>
    <property type="molecule type" value="Genomic_DNA"/>
</dbReference>
<dbReference type="Proteomes" id="UP000232875">
    <property type="component" value="Unassembled WGS sequence"/>
</dbReference>
<dbReference type="GO" id="GO:0032259">
    <property type="term" value="P:methylation"/>
    <property type="evidence" value="ECO:0007669"/>
    <property type="project" value="UniProtKB-KW"/>
</dbReference>
<evidence type="ECO:0000259" key="11">
    <source>
        <dbReference type="Pfam" id="PF13847"/>
    </source>
</evidence>
<evidence type="ECO:0000313" key="12">
    <source>
        <dbReference type="EMBL" id="PKI82635.1"/>
    </source>
</evidence>
<name>A0A2N1J7V1_9BASI</name>
<dbReference type="SUPFAM" id="SSF57829">
    <property type="entry name" value="Zn-binding ribosomal proteins"/>
    <property type="match status" value="1"/>
</dbReference>
<comment type="similarity">
    <text evidence="9">Belongs to the class I-like SAM-binding methyltransferase superfamily. EFM4 family.</text>
</comment>
<evidence type="ECO:0000256" key="2">
    <source>
        <dbReference type="ARBA" id="ARBA00022490"/>
    </source>
</evidence>
<keyword evidence="7 10" id="KW-0689">Ribosomal protein</keyword>
<dbReference type="HAMAP" id="MF_03188">
    <property type="entry name" value="Methyltr_EFM4"/>
    <property type="match status" value="1"/>
</dbReference>
<dbReference type="GO" id="GO:0016192">
    <property type="term" value="P:vesicle-mediated transport"/>
    <property type="evidence" value="ECO:0007669"/>
    <property type="project" value="UniProtKB-UniRule"/>
</dbReference>
<organism evidence="12 13">
    <name type="scientific">Malassezia vespertilionis</name>
    <dbReference type="NCBI Taxonomy" id="2020962"/>
    <lineage>
        <taxon>Eukaryota</taxon>
        <taxon>Fungi</taxon>
        <taxon>Dikarya</taxon>
        <taxon>Basidiomycota</taxon>
        <taxon>Ustilaginomycotina</taxon>
        <taxon>Malasseziomycetes</taxon>
        <taxon>Malasseziales</taxon>
        <taxon>Malasseziaceae</taxon>
        <taxon>Malassezia</taxon>
    </lineage>
</organism>
<evidence type="ECO:0000256" key="5">
    <source>
        <dbReference type="ARBA" id="ARBA00022691"/>
    </source>
</evidence>
<sequence>MPLTVDLINPSAEHEQRQYKLKRLVQSPNSFFMDVKCPGCFAITTVFSNAQSVVLCGSCAQVLAQPTGGKARLAVGMYCFLCEMDGNTNTVQAALSVARRVSGVHHIPLLREFDTYKVIGDEGEVWFGEDSVERMVEYLSQVLEGTHLDCAPYVLDLGTGNGHLLFSLWEAREDMRDGALDSAKLLGVDYSKASIDLCRTIALQRGNGCETIHFDEADLRDAASIRQLVAEGNRGRGWDIVCDKGTLDALPVDLYMEAVTQLTRAPAGAEMGGIFLITSCNFTEDELVIRFEPAGFTMEEVLPSPSFTFGGQQGSTVTTIAFRRT</sequence>
<evidence type="ECO:0000256" key="3">
    <source>
        <dbReference type="ARBA" id="ARBA00022603"/>
    </source>
</evidence>
<dbReference type="PROSITE" id="PS01168">
    <property type="entry name" value="RIBOSOMAL_S27E"/>
    <property type="match status" value="1"/>
</dbReference>
<keyword evidence="5 9" id="KW-0949">S-adenosyl-L-methionine</keyword>
<reference evidence="12 13" key="1">
    <citation type="submission" date="2017-10" db="EMBL/GenBank/DDBJ databases">
        <title>A novel species of cold-tolerant Malassezia isolated from bats.</title>
        <authorList>
            <person name="Lorch J.M."/>
            <person name="Palmer J.M."/>
            <person name="Vanderwolf K.J."/>
            <person name="Schmidt K.Z."/>
            <person name="Verant M.L."/>
            <person name="Weller T.J."/>
            <person name="Blehert D.S."/>
        </authorList>
    </citation>
    <scope>NUCLEOTIDE SEQUENCE [LARGE SCALE GENOMIC DNA]</scope>
    <source>
        <strain evidence="12 13">NWHC:44797-103</strain>
    </source>
</reference>
<evidence type="ECO:0000313" key="13">
    <source>
        <dbReference type="Proteomes" id="UP000232875"/>
    </source>
</evidence>
<evidence type="ECO:0000256" key="7">
    <source>
        <dbReference type="ARBA" id="ARBA00022980"/>
    </source>
</evidence>
<gene>
    <name evidence="9" type="primary">EFM4</name>
    <name evidence="12" type="ORF">MVES_003476</name>
</gene>
<dbReference type="InterPro" id="IPR000592">
    <property type="entry name" value="Ribosomal_eS27"/>
</dbReference>
<comment type="subcellular location">
    <subcellularLocation>
        <location evidence="9">Cytoplasm</location>
    </subcellularLocation>
</comment>
<dbReference type="InterPro" id="IPR026635">
    <property type="entry name" value="Efm4/METTL10"/>
</dbReference>
<keyword evidence="3 9" id="KW-0489">Methyltransferase</keyword>
<comment type="similarity">
    <text evidence="1 10">Belongs to the eukaryotic ribosomal protein eS27 family.</text>
</comment>
<evidence type="ECO:0000256" key="10">
    <source>
        <dbReference type="RuleBase" id="RU000671"/>
    </source>
</evidence>
<keyword evidence="9" id="KW-0813">Transport</keyword>
<dbReference type="Pfam" id="PF01667">
    <property type="entry name" value="Ribosomal_S27e"/>
    <property type="match status" value="1"/>
</dbReference>
<dbReference type="GO" id="GO:0016279">
    <property type="term" value="F:protein-lysine N-methyltransferase activity"/>
    <property type="evidence" value="ECO:0007669"/>
    <property type="project" value="UniProtKB-UniRule"/>
</dbReference>
<keyword evidence="10" id="KW-0479">Metal-binding</keyword>
<evidence type="ECO:0000256" key="4">
    <source>
        <dbReference type="ARBA" id="ARBA00022679"/>
    </source>
</evidence>
<dbReference type="OrthoDB" id="10069295at2759"/>
<dbReference type="PANTHER" id="PTHR12843:SF5">
    <property type="entry name" value="EEF1A LYSINE METHYLTRANSFERASE 2"/>
    <property type="match status" value="1"/>
</dbReference>
<keyword evidence="4 9" id="KW-0808">Transferase</keyword>
<dbReference type="EC" id="2.1.1.-" evidence="9"/>
<keyword evidence="13" id="KW-1185">Reference proteome</keyword>
<dbReference type="GO" id="GO:0006412">
    <property type="term" value="P:translation"/>
    <property type="evidence" value="ECO:0007669"/>
    <property type="project" value="InterPro"/>
</dbReference>
<comment type="function">
    <text evidence="9">S-adenosyl-L-methionine-dependent protein-lysine N-methyltransferase that mono- and dimethylates elongation factor 1-alpha at 'Lys-316'. May play a role in intracellular transport.</text>
</comment>
<keyword evidence="6 10" id="KW-0862">Zinc</keyword>
<feature type="domain" description="Methyltransferase" evidence="11">
    <location>
        <begin position="154"/>
        <end position="287"/>
    </location>
</feature>